<dbReference type="InterPro" id="IPR017039">
    <property type="entry name" value="Virul_fac_BrkB"/>
</dbReference>
<evidence type="ECO:0000256" key="5">
    <source>
        <dbReference type="ARBA" id="ARBA00023136"/>
    </source>
</evidence>
<dbReference type="STRING" id="1121927.GOHSU_12_00680"/>
<feature type="transmembrane region" description="Helical" evidence="6">
    <location>
        <begin position="334"/>
        <end position="354"/>
    </location>
</feature>
<keyword evidence="2" id="KW-1003">Cell membrane</keyword>
<dbReference type="AlphaFoldDB" id="L7L9G7"/>
<keyword evidence="8" id="KW-1185">Reference proteome</keyword>
<evidence type="ECO:0000313" key="7">
    <source>
        <dbReference type="EMBL" id="GAC56678.1"/>
    </source>
</evidence>
<reference evidence="7 8" key="1">
    <citation type="submission" date="2012-12" db="EMBL/GenBank/DDBJ databases">
        <title>Whole genome shotgun sequence of Gordonia hirsuta NBRC 16056.</title>
        <authorList>
            <person name="Isaki-Nakamura S."/>
            <person name="Hosoyama A."/>
            <person name="Tsuchikane K."/>
            <person name="Katsumata H."/>
            <person name="Baba S."/>
            <person name="Yamazaki S."/>
            <person name="Fujita N."/>
        </authorList>
    </citation>
    <scope>NUCLEOTIDE SEQUENCE [LARGE SCALE GENOMIC DNA]</scope>
    <source>
        <strain evidence="7 8">NBRC 16056</strain>
    </source>
</reference>
<evidence type="ECO:0000256" key="6">
    <source>
        <dbReference type="SAM" id="Phobius"/>
    </source>
</evidence>
<organism evidence="7 8">
    <name type="scientific">Gordonia hirsuta DSM 44140 = NBRC 16056</name>
    <dbReference type="NCBI Taxonomy" id="1121927"/>
    <lineage>
        <taxon>Bacteria</taxon>
        <taxon>Bacillati</taxon>
        <taxon>Actinomycetota</taxon>
        <taxon>Actinomycetes</taxon>
        <taxon>Mycobacteriales</taxon>
        <taxon>Gordoniaceae</taxon>
        <taxon>Gordonia</taxon>
    </lineage>
</organism>
<feature type="transmembrane region" description="Helical" evidence="6">
    <location>
        <begin position="200"/>
        <end position="221"/>
    </location>
</feature>
<dbReference type="Pfam" id="PF03631">
    <property type="entry name" value="Virul_fac_BrkB"/>
    <property type="match status" value="1"/>
</dbReference>
<feature type="transmembrane region" description="Helical" evidence="6">
    <location>
        <begin position="46"/>
        <end position="75"/>
    </location>
</feature>
<sequence>MGSVVAKAKELVERLKALWEQAQEKWPWLTRLLATLERYNQQRGNLYASSIAFSGIVAMVPILMVAFAIAGFVLASRPELVTQITDAVVDAVPGELGETLSGVIDSAIESRATVGTIGLISAALTGIGWMGLARNGLTEMWGGRIKRNPVKSKVLDLAHFIGLGLTFALVIGLSVVATGPVADWVVEHVHVLPESLESTVLRWGTVIAAVLAMWALFTVVLGRLPIQHVPIRVVAPTALVIALIFEALFTLGSAYLQSMFTSPAGAAFGPVLGVMAFAYLASRIVLYGAAWSAAGPQNQEYRVTDQILAADDERDGERPVVLAPVYETSPAPKAAGLLTAAGIGGLIAGLWAWLRRG</sequence>
<feature type="transmembrane region" description="Helical" evidence="6">
    <location>
        <begin position="112"/>
        <end position="133"/>
    </location>
</feature>
<dbReference type="RefSeq" id="WP_005937366.1">
    <property type="nucleotide sequence ID" value="NZ_ATVK01000045.1"/>
</dbReference>
<evidence type="ECO:0000256" key="1">
    <source>
        <dbReference type="ARBA" id="ARBA00004651"/>
    </source>
</evidence>
<accession>L7L9G7</accession>
<protein>
    <submittedName>
        <fullName evidence="7">Putative ribonuclease</fullName>
    </submittedName>
</protein>
<dbReference type="OrthoDB" id="4127374at2"/>
<comment type="subcellular location">
    <subcellularLocation>
        <location evidence="1">Cell membrane</location>
        <topology evidence="1">Multi-pass membrane protein</topology>
    </subcellularLocation>
</comment>
<dbReference type="Proteomes" id="UP000053405">
    <property type="component" value="Unassembled WGS sequence"/>
</dbReference>
<dbReference type="eggNOG" id="COG1295">
    <property type="taxonomic scope" value="Bacteria"/>
</dbReference>
<feature type="transmembrane region" description="Helical" evidence="6">
    <location>
        <begin position="154"/>
        <end position="180"/>
    </location>
</feature>
<keyword evidence="4 6" id="KW-1133">Transmembrane helix</keyword>
<keyword evidence="3 6" id="KW-0812">Transmembrane</keyword>
<dbReference type="GO" id="GO:0005886">
    <property type="term" value="C:plasma membrane"/>
    <property type="evidence" value="ECO:0007669"/>
    <property type="project" value="UniProtKB-SubCell"/>
</dbReference>
<keyword evidence="5 6" id="KW-0472">Membrane</keyword>
<dbReference type="PANTHER" id="PTHR30213">
    <property type="entry name" value="INNER MEMBRANE PROTEIN YHJD"/>
    <property type="match status" value="1"/>
</dbReference>
<dbReference type="EMBL" id="BANT01000012">
    <property type="protein sequence ID" value="GAC56678.1"/>
    <property type="molecule type" value="Genomic_DNA"/>
</dbReference>
<name>L7L9G7_9ACTN</name>
<proteinExistence type="predicted"/>
<evidence type="ECO:0000256" key="3">
    <source>
        <dbReference type="ARBA" id="ARBA00022692"/>
    </source>
</evidence>
<dbReference type="PANTHER" id="PTHR30213:SF1">
    <property type="entry name" value="INNER MEMBRANE PROTEIN YHJD"/>
    <property type="match status" value="1"/>
</dbReference>
<feature type="transmembrane region" description="Helical" evidence="6">
    <location>
        <begin position="262"/>
        <end position="281"/>
    </location>
</feature>
<comment type="caution">
    <text evidence="7">The sequence shown here is derived from an EMBL/GenBank/DDBJ whole genome shotgun (WGS) entry which is preliminary data.</text>
</comment>
<feature type="transmembrane region" description="Helical" evidence="6">
    <location>
        <begin position="233"/>
        <end position="256"/>
    </location>
</feature>
<evidence type="ECO:0000256" key="2">
    <source>
        <dbReference type="ARBA" id="ARBA00022475"/>
    </source>
</evidence>
<gene>
    <name evidence="7" type="ORF">GOHSU_12_00680</name>
</gene>
<evidence type="ECO:0000313" key="8">
    <source>
        <dbReference type="Proteomes" id="UP000053405"/>
    </source>
</evidence>
<evidence type="ECO:0000256" key="4">
    <source>
        <dbReference type="ARBA" id="ARBA00022989"/>
    </source>
</evidence>